<name>A0A0J1BIY0_RHOIS</name>
<accession>A0A0J1BIY0</accession>
<comment type="similarity">
    <text evidence="1">Belongs to the Skp family.</text>
</comment>
<dbReference type="InterPro" id="IPR024930">
    <property type="entry name" value="Skp_dom_sf"/>
</dbReference>
<dbReference type="Pfam" id="PF03938">
    <property type="entry name" value="OmpH"/>
    <property type="match status" value="1"/>
</dbReference>
<reference evidence="4" key="1">
    <citation type="submission" date="2015-05" db="EMBL/GenBank/DDBJ databases">
        <title>Permanent draft genome of Rhodopirellula islandicus K833.</title>
        <authorList>
            <person name="Kizina J."/>
            <person name="Richter M."/>
            <person name="Glockner F.O."/>
            <person name="Harder J."/>
        </authorList>
    </citation>
    <scope>NUCLEOTIDE SEQUENCE [LARGE SCALE GENOMIC DNA]</scope>
    <source>
        <strain evidence="4">K833</strain>
    </source>
</reference>
<dbReference type="SMART" id="SM00935">
    <property type="entry name" value="OmpH"/>
    <property type="match status" value="1"/>
</dbReference>
<dbReference type="Gene3D" id="3.30.910.20">
    <property type="entry name" value="Skp domain"/>
    <property type="match status" value="1"/>
</dbReference>
<feature type="coiled-coil region" evidence="3">
    <location>
        <begin position="73"/>
        <end position="107"/>
    </location>
</feature>
<keyword evidence="3" id="KW-0175">Coiled coil</keyword>
<dbReference type="EMBL" id="LECT01000015">
    <property type="protein sequence ID" value="KLU06398.1"/>
    <property type="molecule type" value="Genomic_DNA"/>
</dbReference>
<proteinExistence type="inferred from homology"/>
<organism evidence="4 5">
    <name type="scientific">Rhodopirellula islandica</name>
    <dbReference type="NCBI Taxonomy" id="595434"/>
    <lineage>
        <taxon>Bacteria</taxon>
        <taxon>Pseudomonadati</taxon>
        <taxon>Planctomycetota</taxon>
        <taxon>Planctomycetia</taxon>
        <taxon>Pirellulales</taxon>
        <taxon>Pirellulaceae</taxon>
        <taxon>Rhodopirellula</taxon>
    </lineage>
</organism>
<evidence type="ECO:0000256" key="3">
    <source>
        <dbReference type="SAM" id="Coils"/>
    </source>
</evidence>
<dbReference type="InterPro" id="IPR005632">
    <property type="entry name" value="Chaperone_Skp"/>
</dbReference>
<evidence type="ECO:0000256" key="1">
    <source>
        <dbReference type="ARBA" id="ARBA00009091"/>
    </source>
</evidence>
<evidence type="ECO:0000313" key="5">
    <source>
        <dbReference type="Proteomes" id="UP000036367"/>
    </source>
</evidence>
<dbReference type="PANTHER" id="PTHR35089:SF1">
    <property type="entry name" value="CHAPERONE PROTEIN SKP"/>
    <property type="match status" value="1"/>
</dbReference>
<dbReference type="STRING" id="595434.RISK_001609"/>
<sequence length="231" mass="25628">MLDFGEETGANQAGMNQTIAFTTQGVADVRTIVLSAIAMAMTTVSVLAPTSASAQDAGHRIAVVDVAYIFKNNEGIKQQVKAVEDNLKSFDTELTAKREELKAAAEKLKTFQPNSPEYTAQEERVASMESKLRLDMARKRKELADREAKIYYDNYKLITSGVQAIAEYHKINLVLRYNSEDMDLAQGESVIRGVMRNIVYHDEQLDMTGAVMSYLDKKLLAVKPGGTPNRQ</sequence>
<dbReference type="PANTHER" id="PTHR35089">
    <property type="entry name" value="CHAPERONE PROTEIN SKP"/>
    <property type="match status" value="1"/>
</dbReference>
<dbReference type="AlphaFoldDB" id="A0A0J1BIY0"/>
<keyword evidence="5" id="KW-1185">Reference proteome</keyword>
<evidence type="ECO:0000313" key="4">
    <source>
        <dbReference type="EMBL" id="KLU06398.1"/>
    </source>
</evidence>
<protein>
    <submittedName>
        <fullName evidence="4">Outer membrane organization</fullName>
    </submittedName>
</protein>
<evidence type="ECO:0000256" key="2">
    <source>
        <dbReference type="ARBA" id="ARBA00022729"/>
    </source>
</evidence>
<dbReference type="GO" id="GO:0051082">
    <property type="term" value="F:unfolded protein binding"/>
    <property type="evidence" value="ECO:0007669"/>
    <property type="project" value="InterPro"/>
</dbReference>
<dbReference type="GO" id="GO:0050821">
    <property type="term" value="P:protein stabilization"/>
    <property type="evidence" value="ECO:0007669"/>
    <property type="project" value="TreeGrafter"/>
</dbReference>
<dbReference type="PATRIC" id="fig|595434.4.peg.1541"/>
<dbReference type="SUPFAM" id="SSF111384">
    <property type="entry name" value="OmpH-like"/>
    <property type="match status" value="1"/>
</dbReference>
<dbReference type="Proteomes" id="UP000036367">
    <property type="component" value="Unassembled WGS sequence"/>
</dbReference>
<dbReference type="GO" id="GO:0005829">
    <property type="term" value="C:cytosol"/>
    <property type="evidence" value="ECO:0007669"/>
    <property type="project" value="TreeGrafter"/>
</dbReference>
<comment type="caution">
    <text evidence="4">The sequence shown here is derived from an EMBL/GenBank/DDBJ whole genome shotgun (WGS) entry which is preliminary data.</text>
</comment>
<keyword evidence="2" id="KW-0732">Signal</keyword>
<gene>
    <name evidence="4" type="ORF">RISK_001609</name>
</gene>